<dbReference type="InterPro" id="IPR006127">
    <property type="entry name" value="ZnuA-like"/>
</dbReference>
<dbReference type="GO" id="GO:0046872">
    <property type="term" value="F:metal ion binding"/>
    <property type="evidence" value="ECO:0007669"/>
    <property type="project" value="InterPro"/>
</dbReference>
<keyword evidence="3 5" id="KW-0732">Signal</keyword>
<protein>
    <submittedName>
        <fullName evidence="6">Adhesion protein</fullName>
    </submittedName>
</protein>
<comment type="similarity">
    <text evidence="1 4">Belongs to the bacterial solute-binding protein 9 family.</text>
</comment>
<reference evidence="6 7" key="1">
    <citation type="submission" date="2018-11" db="EMBL/GenBank/DDBJ databases">
        <authorList>
            <person name="Stevens M.J."/>
            <person name="Cernela N."/>
            <person name="Spoerry Serrano N."/>
            <person name="Schmitt S."/>
            <person name="Schrenzel J."/>
            <person name="Stephan R."/>
        </authorList>
    </citation>
    <scope>NUCLEOTIDE SEQUENCE [LARGE SCALE GENOMIC DNA]</scope>
    <source>
        <strain evidence="6 7">PP422</strain>
    </source>
</reference>
<organism evidence="6 7">
    <name type="scientific">Streptococcus suis</name>
    <dbReference type="NCBI Taxonomy" id="1307"/>
    <lineage>
        <taxon>Bacteria</taxon>
        <taxon>Bacillati</taxon>
        <taxon>Bacillota</taxon>
        <taxon>Bacilli</taxon>
        <taxon>Lactobacillales</taxon>
        <taxon>Streptococcaceae</taxon>
        <taxon>Streptococcus</taxon>
    </lineage>
</organism>
<feature type="chain" id="PRO_5039413851" evidence="5">
    <location>
        <begin position="18"/>
        <end position="301"/>
    </location>
</feature>
<dbReference type="GO" id="GO:0007155">
    <property type="term" value="P:cell adhesion"/>
    <property type="evidence" value="ECO:0007669"/>
    <property type="project" value="InterPro"/>
</dbReference>
<dbReference type="Gene3D" id="3.40.50.1980">
    <property type="entry name" value="Nitrogenase molybdenum iron protein domain"/>
    <property type="match status" value="2"/>
</dbReference>
<dbReference type="AlphaFoldDB" id="A0A3R8S737"/>
<evidence type="ECO:0000313" key="6">
    <source>
        <dbReference type="EMBL" id="RRR50911.1"/>
    </source>
</evidence>
<dbReference type="InterPro" id="IPR050492">
    <property type="entry name" value="Bact_metal-bind_prot9"/>
</dbReference>
<evidence type="ECO:0000256" key="5">
    <source>
        <dbReference type="SAM" id="SignalP"/>
    </source>
</evidence>
<gene>
    <name evidence="6" type="ORF">EI998_09550</name>
</gene>
<sequence>MKYFFLSLMLLVLSACGQQSQSSQVQSGLRIVTSFYPIYSLVKEISGDYNDIRMIGSRNGIHSYEPSPTDVKGIYDADVFIYHSKILESWAGRLEPNVQGSKVKVLEASSGLELQRVPGLEDVEVTEGMDEASLYDPHTWLDPVLVGQEAVLIGNLLAEADPERASYYNENASKLQQQYQNLADKYKPIFEKTRSKTFVTQHTAFSYMAKRYGLQQLGIAGVSEEEPNPRQLAEIKEFVDTYDVKTIFVEKGKSDKLAQTLKSSTGVDLKILDPLEADPENNLTYLENLDAVLDTLAKELQ</sequence>
<evidence type="ECO:0000256" key="4">
    <source>
        <dbReference type="RuleBase" id="RU003512"/>
    </source>
</evidence>
<evidence type="ECO:0000256" key="3">
    <source>
        <dbReference type="ARBA" id="ARBA00022729"/>
    </source>
</evidence>
<proteinExistence type="inferred from homology"/>
<dbReference type="Proteomes" id="UP000274117">
    <property type="component" value="Unassembled WGS sequence"/>
</dbReference>
<dbReference type="PANTHER" id="PTHR42953:SF3">
    <property type="entry name" value="HIGH-AFFINITY ZINC UPTAKE SYSTEM PROTEIN ZNUA"/>
    <property type="match status" value="1"/>
</dbReference>
<dbReference type="SUPFAM" id="SSF53807">
    <property type="entry name" value="Helical backbone' metal receptor"/>
    <property type="match status" value="1"/>
</dbReference>
<dbReference type="PRINTS" id="PR00690">
    <property type="entry name" value="ADHESNFAMILY"/>
</dbReference>
<evidence type="ECO:0000256" key="1">
    <source>
        <dbReference type="ARBA" id="ARBA00011028"/>
    </source>
</evidence>
<dbReference type="PANTHER" id="PTHR42953">
    <property type="entry name" value="HIGH-AFFINITY ZINC UPTAKE SYSTEM PROTEIN ZNUA-RELATED"/>
    <property type="match status" value="1"/>
</dbReference>
<reference evidence="6 7" key="2">
    <citation type="submission" date="2018-12" db="EMBL/GenBank/DDBJ databases">
        <title>Whole-genome sequences of fifteen clinical Streptococcus suis strains isolated from pigs between 2006 and 2018.</title>
        <authorList>
            <person name="Stevens M.J.A."/>
            <person name="Cernela N."/>
            <person name="Spoerry Serrano N."/>
            <person name="Schmitt S."/>
            <person name="Schrenzel J."/>
            <person name="Stephan R."/>
        </authorList>
    </citation>
    <scope>NUCLEOTIDE SEQUENCE [LARGE SCALE GENOMIC DNA]</scope>
    <source>
        <strain evidence="6 7">PP422</strain>
    </source>
</reference>
<name>A0A3R8S737_STRSU</name>
<accession>A0A3R8S737</accession>
<dbReference type="Pfam" id="PF01297">
    <property type="entry name" value="ZnuA"/>
    <property type="match status" value="1"/>
</dbReference>
<dbReference type="PROSITE" id="PS51257">
    <property type="entry name" value="PROKAR_LIPOPROTEIN"/>
    <property type="match status" value="1"/>
</dbReference>
<keyword evidence="2 4" id="KW-0813">Transport</keyword>
<dbReference type="InterPro" id="IPR006128">
    <property type="entry name" value="Lipoprotein_PsaA-like"/>
</dbReference>
<dbReference type="GO" id="GO:0030001">
    <property type="term" value="P:metal ion transport"/>
    <property type="evidence" value="ECO:0007669"/>
    <property type="project" value="InterPro"/>
</dbReference>
<evidence type="ECO:0000256" key="2">
    <source>
        <dbReference type="ARBA" id="ARBA00022448"/>
    </source>
</evidence>
<comment type="caution">
    <text evidence="6">The sequence shown here is derived from an EMBL/GenBank/DDBJ whole genome shotgun (WGS) entry which is preliminary data.</text>
</comment>
<feature type="signal peptide" evidence="5">
    <location>
        <begin position="1"/>
        <end position="17"/>
    </location>
</feature>
<evidence type="ECO:0000313" key="7">
    <source>
        <dbReference type="Proteomes" id="UP000274117"/>
    </source>
</evidence>
<dbReference type="EMBL" id="RSDO01000023">
    <property type="protein sequence ID" value="RRR50911.1"/>
    <property type="molecule type" value="Genomic_DNA"/>
</dbReference>